<reference evidence="2" key="1">
    <citation type="submission" date="2016-10" db="EMBL/GenBank/DDBJ databases">
        <authorList>
            <person name="Varghese N."/>
            <person name="Submissions S."/>
        </authorList>
    </citation>
    <scope>NUCLEOTIDE SEQUENCE [LARGE SCALE GENOMIC DNA]</scope>
    <source>
        <strain evidence="2">Nm76</strain>
    </source>
</reference>
<dbReference type="AlphaFoldDB" id="A0A1H8JMG5"/>
<dbReference type="EMBL" id="FODO01000001">
    <property type="protein sequence ID" value="SEN81725.1"/>
    <property type="molecule type" value="Genomic_DNA"/>
</dbReference>
<dbReference type="OrthoDB" id="145933at2"/>
<keyword evidence="2" id="KW-1185">Reference proteome</keyword>
<sequence length="357" mass="37607">MNTLLISQERLLQAKIAYTPRNLKLDAAAALLQGDEVIPDAGDMVLAKVTKIGHHSGLELAHGRRSALFAGDEIIVCYGDRYAPDQFEAQVPDDLQACDLVASGGIAARVNYRHASVKAPTSIEPIGLLLDSHNQRINLRDTALPKLVSLFPRPYTIAVTGTAMNAGKTTTAATLIRGLVNAGYTVGAAKVTGTGSGRDTWLMTDAGSKLTLDFTHAGFPSTYLLAPEQTGHIVETLVMHLSAAKVDAIVLEVADGLLQRETAALLDSKVFARSVDSMIFAAGDAMGAVAGIEHLKRKNLPVSAVSGRLTASPLAIIETEYATGLPVFDKAELSSPTIASALHIPLQASSLRKILAG</sequence>
<dbReference type="SUPFAM" id="SSF52540">
    <property type="entry name" value="P-loop containing nucleoside triphosphate hydrolases"/>
    <property type="match status" value="1"/>
</dbReference>
<accession>A0A1H8JMG5</accession>
<gene>
    <name evidence="1" type="ORF">SAMN05216333_101246</name>
</gene>
<dbReference type="RefSeq" id="WP_090314813.1">
    <property type="nucleotide sequence ID" value="NZ_FNOE01000001.1"/>
</dbReference>
<dbReference type="Gene3D" id="3.40.50.300">
    <property type="entry name" value="P-loop containing nucleotide triphosphate hydrolases"/>
    <property type="match status" value="1"/>
</dbReference>
<dbReference type="STRING" id="42354.SAMN05216333_101246"/>
<name>A0A1H8JMG5_9PROT</name>
<protein>
    <submittedName>
        <fullName evidence="1">Dethiobiotin synthetase</fullName>
    </submittedName>
</protein>
<evidence type="ECO:0000313" key="1">
    <source>
        <dbReference type="EMBL" id="SEN81725.1"/>
    </source>
</evidence>
<dbReference type="Proteomes" id="UP000198814">
    <property type="component" value="Unassembled WGS sequence"/>
</dbReference>
<proteinExistence type="predicted"/>
<dbReference type="InterPro" id="IPR027417">
    <property type="entry name" value="P-loop_NTPase"/>
</dbReference>
<organism evidence="1 2">
    <name type="scientific">Nitrosomonas oligotropha</name>
    <dbReference type="NCBI Taxonomy" id="42354"/>
    <lineage>
        <taxon>Bacteria</taxon>
        <taxon>Pseudomonadati</taxon>
        <taxon>Pseudomonadota</taxon>
        <taxon>Betaproteobacteria</taxon>
        <taxon>Nitrosomonadales</taxon>
        <taxon>Nitrosomonadaceae</taxon>
        <taxon>Nitrosomonas</taxon>
    </lineage>
</organism>
<evidence type="ECO:0000313" key="2">
    <source>
        <dbReference type="Proteomes" id="UP000198814"/>
    </source>
</evidence>